<accession>A0A2S6HT77</accession>
<evidence type="ECO:0000313" key="3">
    <source>
        <dbReference type="Proteomes" id="UP000237749"/>
    </source>
</evidence>
<dbReference type="Proteomes" id="UP000237749">
    <property type="component" value="Unassembled WGS sequence"/>
</dbReference>
<dbReference type="RefSeq" id="WP_104436943.1">
    <property type="nucleotide sequence ID" value="NZ_PTJA01000005.1"/>
</dbReference>
<comment type="caution">
    <text evidence="2">The sequence shown here is derived from an EMBL/GenBank/DDBJ whole genome shotgun (WGS) entry which is preliminary data.</text>
</comment>
<dbReference type="EMBL" id="PTJA01000005">
    <property type="protein sequence ID" value="PPK80954.1"/>
    <property type="molecule type" value="Genomic_DNA"/>
</dbReference>
<keyword evidence="1" id="KW-1133">Transmembrane helix</keyword>
<reference evidence="2 3" key="1">
    <citation type="submission" date="2018-02" db="EMBL/GenBank/DDBJ databases">
        <title>Genomic Encyclopedia of Archaeal and Bacterial Type Strains, Phase II (KMG-II): from individual species to whole genera.</title>
        <authorList>
            <person name="Goeker M."/>
        </authorList>
    </citation>
    <scope>NUCLEOTIDE SEQUENCE [LARGE SCALE GENOMIC DNA]</scope>
    <source>
        <strain evidence="2 3">DSM 3808</strain>
    </source>
</reference>
<dbReference type="AlphaFoldDB" id="A0A2S6HT77"/>
<protein>
    <submittedName>
        <fullName evidence="2">Uncharacterized protein</fullName>
    </submittedName>
</protein>
<keyword evidence="1" id="KW-0812">Transmembrane</keyword>
<name>A0A2S6HT77_9FIRM</name>
<keyword evidence="3" id="KW-1185">Reference proteome</keyword>
<sequence>MIFSFVLFFILSHCFCSPGICRLIAGEKELTQKEAGISYAFGTYLRADALLLFLLWTLSFFSIPYLYQGAGMLFLFVTVLFLKKMIKILNLQ</sequence>
<evidence type="ECO:0000313" key="2">
    <source>
        <dbReference type="EMBL" id="PPK80954.1"/>
    </source>
</evidence>
<gene>
    <name evidence="2" type="ORF">BXY41_105173</name>
</gene>
<organism evidence="2 3">
    <name type="scientific">Lacrimispora xylanisolvens</name>
    <dbReference type="NCBI Taxonomy" id="384636"/>
    <lineage>
        <taxon>Bacteria</taxon>
        <taxon>Bacillati</taxon>
        <taxon>Bacillota</taxon>
        <taxon>Clostridia</taxon>
        <taxon>Lachnospirales</taxon>
        <taxon>Lachnospiraceae</taxon>
        <taxon>Lacrimispora</taxon>
    </lineage>
</organism>
<proteinExistence type="predicted"/>
<keyword evidence="1" id="KW-0472">Membrane</keyword>
<feature type="transmembrane region" description="Helical" evidence="1">
    <location>
        <begin position="65"/>
        <end position="82"/>
    </location>
</feature>
<evidence type="ECO:0000256" key="1">
    <source>
        <dbReference type="SAM" id="Phobius"/>
    </source>
</evidence>